<feature type="transmembrane region" description="Helical" evidence="5">
    <location>
        <begin position="79"/>
        <end position="101"/>
    </location>
</feature>
<evidence type="ECO:0000313" key="8">
    <source>
        <dbReference type="Proteomes" id="UP001271792"/>
    </source>
</evidence>
<gene>
    <name evidence="7" type="ORF">SK571_14630</name>
</gene>
<keyword evidence="8" id="KW-1185">Reference proteome</keyword>
<sequence length="185" mass="20135">MRAPSRMDVARQYVEQQFGPTVAKRLDTFEDGTFYITAGGWARLLSWLVDFVVYLFCAFAGFIALVLATYDREVSDNTATLIVLGLLFGVPILYGLFFGNGRGLGAVLTGTRLVRLKNGHRIGVGACWAMLVRTVLFPLLITALTVGGSTGSGSLTRISIDDGATRRLHAAGFLRLDGVDSDRRR</sequence>
<dbReference type="EMBL" id="JAXAVV010000006">
    <property type="protein sequence ID" value="MDX8050623.1"/>
    <property type="molecule type" value="Genomic_DNA"/>
</dbReference>
<name>A0ABU4TR98_9PSEU</name>
<comment type="subcellular location">
    <subcellularLocation>
        <location evidence="1">Membrane</location>
        <topology evidence="1">Multi-pass membrane protein</topology>
    </subcellularLocation>
</comment>
<evidence type="ECO:0000256" key="3">
    <source>
        <dbReference type="ARBA" id="ARBA00022989"/>
    </source>
</evidence>
<evidence type="ECO:0000256" key="2">
    <source>
        <dbReference type="ARBA" id="ARBA00022692"/>
    </source>
</evidence>
<evidence type="ECO:0000256" key="4">
    <source>
        <dbReference type="ARBA" id="ARBA00023136"/>
    </source>
</evidence>
<feature type="transmembrane region" description="Helical" evidence="5">
    <location>
        <begin position="44"/>
        <end position="67"/>
    </location>
</feature>
<comment type="caution">
    <text evidence="7">The sequence shown here is derived from an EMBL/GenBank/DDBJ whole genome shotgun (WGS) entry which is preliminary data.</text>
</comment>
<feature type="domain" description="RDD" evidence="6">
    <location>
        <begin position="38"/>
        <end position="143"/>
    </location>
</feature>
<protein>
    <submittedName>
        <fullName evidence="7">RDD family protein</fullName>
    </submittedName>
</protein>
<dbReference type="Proteomes" id="UP001271792">
    <property type="component" value="Unassembled WGS sequence"/>
</dbReference>
<evidence type="ECO:0000313" key="7">
    <source>
        <dbReference type="EMBL" id="MDX8050623.1"/>
    </source>
</evidence>
<keyword evidence="2 5" id="KW-0812">Transmembrane</keyword>
<organism evidence="7 8">
    <name type="scientific">Lentzea kristufekii</name>
    <dbReference type="NCBI Taxonomy" id="3095430"/>
    <lineage>
        <taxon>Bacteria</taxon>
        <taxon>Bacillati</taxon>
        <taxon>Actinomycetota</taxon>
        <taxon>Actinomycetes</taxon>
        <taxon>Pseudonocardiales</taxon>
        <taxon>Pseudonocardiaceae</taxon>
        <taxon>Lentzea</taxon>
    </lineage>
</organism>
<proteinExistence type="predicted"/>
<evidence type="ECO:0000256" key="1">
    <source>
        <dbReference type="ARBA" id="ARBA00004141"/>
    </source>
</evidence>
<dbReference type="RefSeq" id="WP_319984597.1">
    <property type="nucleotide sequence ID" value="NZ_JAXAVV010000006.1"/>
</dbReference>
<feature type="transmembrane region" description="Helical" evidence="5">
    <location>
        <begin position="122"/>
        <end position="146"/>
    </location>
</feature>
<accession>A0ABU4TR98</accession>
<evidence type="ECO:0000259" key="6">
    <source>
        <dbReference type="Pfam" id="PF06271"/>
    </source>
</evidence>
<reference evidence="7 8" key="2">
    <citation type="submission" date="2023-11" db="EMBL/GenBank/DDBJ databases">
        <authorList>
            <person name="Lara A.C."/>
            <person name="Chronakova A."/>
        </authorList>
    </citation>
    <scope>NUCLEOTIDE SEQUENCE [LARGE SCALE GENOMIC DNA]</scope>
    <source>
        <strain evidence="7 8">BCCO 10_0798</strain>
    </source>
</reference>
<keyword evidence="3 5" id="KW-1133">Transmembrane helix</keyword>
<dbReference type="Pfam" id="PF06271">
    <property type="entry name" value="RDD"/>
    <property type="match status" value="1"/>
</dbReference>
<reference evidence="7 8" key="1">
    <citation type="submission" date="2023-11" db="EMBL/GenBank/DDBJ databases">
        <title>Lentzea sokolovensis, sp. nov., Lentzea kristufkii, sp. nov., and Lentzea miocenensis, sp. nov., rare actinobacteria from Sokolov Coal Basin, Miocene lacustrine sediment, Czech Republic.</title>
        <authorList>
            <person name="Lara A."/>
            <person name="Kotroba L."/>
            <person name="Nouioui I."/>
            <person name="Neumann-Schaal M."/>
            <person name="Mast Y."/>
            <person name="Chronakova A."/>
        </authorList>
    </citation>
    <scope>NUCLEOTIDE SEQUENCE [LARGE SCALE GENOMIC DNA]</scope>
    <source>
        <strain evidence="7 8">BCCO 10_0798</strain>
    </source>
</reference>
<evidence type="ECO:0000256" key="5">
    <source>
        <dbReference type="SAM" id="Phobius"/>
    </source>
</evidence>
<dbReference type="InterPro" id="IPR010432">
    <property type="entry name" value="RDD"/>
</dbReference>
<keyword evidence="4 5" id="KW-0472">Membrane</keyword>